<dbReference type="SUPFAM" id="SSF51182">
    <property type="entry name" value="RmlC-like cupins"/>
    <property type="match status" value="1"/>
</dbReference>
<gene>
    <name evidence="1" type="ORF">DDE18_16450</name>
</gene>
<evidence type="ECO:0000313" key="2">
    <source>
        <dbReference type="Proteomes" id="UP000246018"/>
    </source>
</evidence>
<dbReference type="AlphaFoldDB" id="A0A2T8F7B5"/>
<dbReference type="InterPro" id="IPR014710">
    <property type="entry name" value="RmlC-like_jellyroll"/>
</dbReference>
<organism evidence="1 2">
    <name type="scientific">Nocardioides gansuensis</name>
    <dbReference type="NCBI Taxonomy" id="2138300"/>
    <lineage>
        <taxon>Bacteria</taxon>
        <taxon>Bacillati</taxon>
        <taxon>Actinomycetota</taxon>
        <taxon>Actinomycetes</taxon>
        <taxon>Propionibacteriales</taxon>
        <taxon>Nocardioidaceae</taxon>
        <taxon>Nocardioides</taxon>
    </lineage>
</organism>
<proteinExistence type="predicted"/>
<evidence type="ECO:0000313" key="1">
    <source>
        <dbReference type="EMBL" id="PVG81595.1"/>
    </source>
</evidence>
<dbReference type="RefSeq" id="WP_116573361.1">
    <property type="nucleotide sequence ID" value="NZ_QDGZ01000007.1"/>
</dbReference>
<evidence type="ECO:0008006" key="3">
    <source>
        <dbReference type="Google" id="ProtNLM"/>
    </source>
</evidence>
<dbReference type="EMBL" id="QDGZ01000007">
    <property type="protein sequence ID" value="PVG81595.1"/>
    <property type="molecule type" value="Genomic_DNA"/>
</dbReference>
<sequence>MARTGGRDVLVQKVVIDAGGSSGWHHHPGMVIVAVQSGSVTVWDSDCSREQYGPGLPNGSVFVEHGDEPGLVTSTAGATLYATFVAPSSDPPVFRIEDNPQPCP</sequence>
<dbReference type="Proteomes" id="UP000246018">
    <property type="component" value="Unassembled WGS sequence"/>
</dbReference>
<protein>
    <recommendedName>
        <fullName evidence="3">Cupin 2 conserved barrel domain-containing protein</fullName>
    </recommendedName>
</protein>
<dbReference type="InterPro" id="IPR011051">
    <property type="entry name" value="RmlC_Cupin_sf"/>
</dbReference>
<comment type="caution">
    <text evidence="1">The sequence shown here is derived from an EMBL/GenBank/DDBJ whole genome shotgun (WGS) entry which is preliminary data.</text>
</comment>
<dbReference type="OrthoDB" id="129561at2"/>
<name>A0A2T8F7B5_9ACTN</name>
<accession>A0A2T8F7B5</accession>
<keyword evidence="2" id="KW-1185">Reference proteome</keyword>
<dbReference type="Gene3D" id="2.60.120.10">
    <property type="entry name" value="Jelly Rolls"/>
    <property type="match status" value="1"/>
</dbReference>
<reference evidence="1 2" key="1">
    <citation type="submission" date="2018-04" db="EMBL/GenBank/DDBJ databases">
        <title>Genome of Nocardioides gansuensis WSJ-1.</title>
        <authorList>
            <person name="Wu S."/>
            <person name="Wang G."/>
        </authorList>
    </citation>
    <scope>NUCLEOTIDE SEQUENCE [LARGE SCALE GENOMIC DNA]</scope>
    <source>
        <strain evidence="1 2">WSJ-1</strain>
    </source>
</reference>